<dbReference type="Pfam" id="PF13644">
    <property type="entry name" value="DKNYY"/>
    <property type="match status" value="1"/>
</dbReference>
<evidence type="ECO:0008006" key="4">
    <source>
        <dbReference type="Google" id="ProtNLM"/>
    </source>
</evidence>
<accession>A0A510KJ05</accession>
<protein>
    <recommendedName>
        <fullName evidence="4">Phophatidylinositol-4-phosphate 5-kinase</fullName>
    </recommendedName>
</protein>
<dbReference type="AlphaFoldDB" id="A0A510KJ05"/>
<evidence type="ECO:0000313" key="2">
    <source>
        <dbReference type="EMBL" id="BBM49913.1"/>
    </source>
</evidence>
<dbReference type="EMBL" id="AP019835">
    <property type="protein sequence ID" value="BBM49913.1"/>
    <property type="molecule type" value="Genomic_DNA"/>
</dbReference>
<evidence type="ECO:0000313" key="3">
    <source>
        <dbReference type="Proteomes" id="UP000321501"/>
    </source>
</evidence>
<feature type="signal peptide" evidence="1">
    <location>
        <begin position="1"/>
        <end position="24"/>
    </location>
</feature>
<dbReference type="InterPro" id="IPR027375">
    <property type="entry name" value="DKNYY"/>
</dbReference>
<dbReference type="Proteomes" id="UP000321501">
    <property type="component" value="Chromosome"/>
</dbReference>
<evidence type="ECO:0000256" key="1">
    <source>
        <dbReference type="SAM" id="SignalP"/>
    </source>
</evidence>
<reference evidence="2 3" key="1">
    <citation type="submission" date="2019-07" db="EMBL/GenBank/DDBJ databases">
        <title>Complete Genome Sequence of Leptotrichia wadei Strain JMUB3934.</title>
        <authorList>
            <person name="Watanabe S."/>
            <person name="Cui L."/>
        </authorList>
    </citation>
    <scope>NUCLEOTIDE SEQUENCE [LARGE SCALE GENOMIC DNA]</scope>
    <source>
        <strain evidence="2 3">JMUB3934</strain>
    </source>
</reference>
<sequence>MVMKRKNLLKILGLLILVGNVANAEYSGKFEKTYSKNSDYKMKITSVKSGKSKRNVSKILSNQEIDLKLIEKIGDSNYFRNKNGIYYKSGEKVLKLDGVDKDSFEVMKFGNYGKDKNSVFYHNRKLDGVKPIGFEELDERFATYEGVLFNNGKKVEGVRRIESGDMDMNGLERIRISDHWDLGYSNYFKNKDGIYYAGESKFLKLNGADKDSFSVTFKGKYGKDKNSVYYQDKKMDGVKPSEFIELNDIFAKDRNNIYIDGKKLENFEARDFLILDEKRFEYKNKKYYYDKKSKTVKEDK</sequence>
<proteinExistence type="predicted"/>
<keyword evidence="1" id="KW-0732">Signal</keyword>
<organism evidence="2 3">
    <name type="scientific">Leptotrichia wadei</name>
    <dbReference type="NCBI Taxonomy" id="157687"/>
    <lineage>
        <taxon>Bacteria</taxon>
        <taxon>Fusobacteriati</taxon>
        <taxon>Fusobacteriota</taxon>
        <taxon>Fusobacteriia</taxon>
        <taxon>Fusobacteriales</taxon>
        <taxon>Leptotrichiaceae</taxon>
        <taxon>Leptotrichia</taxon>
    </lineage>
</organism>
<name>A0A510KJ05_9FUSO</name>
<gene>
    <name evidence="2" type="ORF">JMUB3934_1209</name>
</gene>
<feature type="chain" id="PRO_5022057442" description="Phophatidylinositol-4-phosphate 5-kinase" evidence="1">
    <location>
        <begin position="25"/>
        <end position="300"/>
    </location>
</feature>